<accession>A0A8K0R143</accession>
<proteinExistence type="predicted"/>
<dbReference type="EMBL" id="JAGMVJ010000013">
    <property type="protein sequence ID" value="KAH7083875.1"/>
    <property type="molecule type" value="Genomic_DNA"/>
</dbReference>
<evidence type="ECO:0000313" key="1">
    <source>
        <dbReference type="EMBL" id="KAH7083875.1"/>
    </source>
</evidence>
<gene>
    <name evidence="1" type="ORF">FB567DRAFT_530137</name>
</gene>
<dbReference type="AlphaFoldDB" id="A0A8K0R143"/>
<comment type="caution">
    <text evidence="1">The sequence shown here is derived from an EMBL/GenBank/DDBJ whole genome shotgun (WGS) entry which is preliminary data.</text>
</comment>
<dbReference type="Proteomes" id="UP000813461">
    <property type="component" value="Unassembled WGS sequence"/>
</dbReference>
<keyword evidence="2" id="KW-1185">Reference proteome</keyword>
<dbReference type="OrthoDB" id="3704388at2759"/>
<protein>
    <submittedName>
        <fullName evidence="1">Uncharacterized protein</fullName>
    </submittedName>
</protein>
<reference evidence="1" key="1">
    <citation type="journal article" date="2021" name="Nat. Commun.">
        <title>Genetic determinants of endophytism in the Arabidopsis root mycobiome.</title>
        <authorList>
            <person name="Mesny F."/>
            <person name="Miyauchi S."/>
            <person name="Thiergart T."/>
            <person name="Pickel B."/>
            <person name="Atanasova L."/>
            <person name="Karlsson M."/>
            <person name="Huettel B."/>
            <person name="Barry K.W."/>
            <person name="Haridas S."/>
            <person name="Chen C."/>
            <person name="Bauer D."/>
            <person name="Andreopoulos W."/>
            <person name="Pangilinan J."/>
            <person name="LaButti K."/>
            <person name="Riley R."/>
            <person name="Lipzen A."/>
            <person name="Clum A."/>
            <person name="Drula E."/>
            <person name="Henrissat B."/>
            <person name="Kohler A."/>
            <person name="Grigoriev I.V."/>
            <person name="Martin F.M."/>
            <person name="Hacquard S."/>
        </authorList>
    </citation>
    <scope>NUCLEOTIDE SEQUENCE</scope>
    <source>
        <strain evidence="1">MPI-SDFR-AT-0120</strain>
    </source>
</reference>
<organism evidence="1 2">
    <name type="scientific">Paraphoma chrysanthemicola</name>
    <dbReference type="NCBI Taxonomy" id="798071"/>
    <lineage>
        <taxon>Eukaryota</taxon>
        <taxon>Fungi</taxon>
        <taxon>Dikarya</taxon>
        <taxon>Ascomycota</taxon>
        <taxon>Pezizomycotina</taxon>
        <taxon>Dothideomycetes</taxon>
        <taxon>Pleosporomycetidae</taxon>
        <taxon>Pleosporales</taxon>
        <taxon>Pleosporineae</taxon>
        <taxon>Phaeosphaeriaceae</taxon>
        <taxon>Paraphoma</taxon>
    </lineage>
</organism>
<evidence type="ECO:0000313" key="2">
    <source>
        <dbReference type="Proteomes" id="UP000813461"/>
    </source>
</evidence>
<name>A0A8K0R143_9PLEO</name>
<sequence>MLSSVLPNPQWNPALSLNIESAPEGGLYCAGNKSAGGPCRWVLKDKDLLAYIDDIATLSPKDAIIHLQNLADHALCKHHINQKWEIVRRWTGTISDSWQVLPAPNVVELHGSLPNGCAVTAAKPTLSSSSSWNGATPQHLDSTRCISSSSLDFWDKRLQDLESKVEHMRSQALPLKDHPRKSSGKLWAKLTRLWLRIISSTQTLV</sequence>